<dbReference type="Gene3D" id="3.30.70.1230">
    <property type="entry name" value="Nucleotide cyclase"/>
    <property type="match status" value="1"/>
</dbReference>
<evidence type="ECO:0000256" key="1">
    <source>
        <dbReference type="SAM" id="Phobius"/>
    </source>
</evidence>
<keyword evidence="1" id="KW-0812">Transmembrane</keyword>
<organism evidence="3 4">
    <name type="scientific">Alkalispirochaeta americana</name>
    <dbReference type="NCBI Taxonomy" id="159291"/>
    <lineage>
        <taxon>Bacteria</taxon>
        <taxon>Pseudomonadati</taxon>
        <taxon>Spirochaetota</taxon>
        <taxon>Spirochaetia</taxon>
        <taxon>Spirochaetales</taxon>
        <taxon>Spirochaetaceae</taxon>
        <taxon>Alkalispirochaeta</taxon>
    </lineage>
</organism>
<dbReference type="CDD" id="cd07302">
    <property type="entry name" value="CHD"/>
    <property type="match status" value="1"/>
</dbReference>
<name>A0A1N6P6P8_9SPIO</name>
<reference evidence="3 4" key="1">
    <citation type="submission" date="2017-01" db="EMBL/GenBank/DDBJ databases">
        <authorList>
            <person name="Mah S.A."/>
            <person name="Swanson W.J."/>
            <person name="Moy G.W."/>
            <person name="Vacquier V.D."/>
        </authorList>
    </citation>
    <scope>NUCLEOTIDE SEQUENCE [LARGE SCALE GENOMIC DNA]</scope>
    <source>
        <strain evidence="3 4">ASpG1</strain>
    </source>
</reference>
<dbReference type="Proteomes" id="UP000186400">
    <property type="component" value="Unassembled WGS sequence"/>
</dbReference>
<dbReference type="InterPro" id="IPR050697">
    <property type="entry name" value="Adenylyl/Guanylyl_Cyclase_3/4"/>
</dbReference>
<dbReference type="PROSITE" id="PS50125">
    <property type="entry name" value="GUANYLATE_CYCLASE_2"/>
    <property type="match status" value="1"/>
</dbReference>
<dbReference type="InterPro" id="IPR029787">
    <property type="entry name" value="Nucleotide_cyclase"/>
</dbReference>
<dbReference type="STRING" id="159291.SAMN05920897_102154"/>
<proteinExistence type="predicted"/>
<feature type="domain" description="Guanylate cyclase" evidence="2">
    <location>
        <begin position="613"/>
        <end position="743"/>
    </location>
</feature>
<dbReference type="Pfam" id="PF05226">
    <property type="entry name" value="CHASE2"/>
    <property type="match status" value="1"/>
</dbReference>
<protein>
    <submittedName>
        <fullName evidence="3">Adenylate cyclase</fullName>
    </submittedName>
</protein>
<keyword evidence="4" id="KW-1185">Reference proteome</keyword>
<evidence type="ECO:0000313" key="4">
    <source>
        <dbReference type="Proteomes" id="UP000186400"/>
    </source>
</evidence>
<dbReference type="RefSeq" id="WP_076487698.1">
    <property type="nucleotide sequence ID" value="NZ_FTMS01000002.1"/>
</dbReference>
<evidence type="ECO:0000313" key="3">
    <source>
        <dbReference type="EMBL" id="SIP99969.1"/>
    </source>
</evidence>
<dbReference type="GO" id="GO:0004016">
    <property type="term" value="F:adenylate cyclase activity"/>
    <property type="evidence" value="ECO:0007669"/>
    <property type="project" value="UniProtKB-ARBA"/>
</dbReference>
<sequence length="806" mass="90641">MATKRAASTRFPFFWVPIAAGVIGLILLLQATTTVLDRLELRVQDGHFALRQVFRSERVQEGVSLVEHNPHISPDILLVGIDPSTLARFGRWPFPRGRHADLIDSFTRVSNPDNRERALFLDLFFIEPSESAVDDALLLRSIQNNDRVFLETIVERSAPLQEHYQEYFARHEALFQAAGRIKNVQGDWSRMPSFFGIQAPLQPYARAVRGYGHANIWDDHDGILRRQPMIARVSERLESYRFDTLLEDYGSLSLNPDAFERLIWFDRSGNDHDVALPLSEERLRALLHRLDAEAPRLPIDTTGDGDLDGYTFLLHHHQEQFIPAITLSLALEYFNKSLDDIQVRLGESIVIPAPQSFNSREGVWEPYRIQTRPPVIDENGQEIQEARYRPVEEIAIPIDEDGAMRINYMGRRSSPARDGYQTFPVRPYHGYAGRIPDPDPQSWPATRAVENKIVMVGAFAQGMADDEKMTPYGLMYGVEVHANALNTILMDRFIYHLPGWGNTLILAGGGLLVALLAAWFSTIWAMAGTLVLLVVFFFSTTIAFDLNSVVIAFAAPALTMALCFVSVVVYRVTREERDKRRIRDVFGKYVSPAVVSEILQSPPELGGVDKELTVFFSDIRGFTTLSESLSPQELVNHLNLYLTAMTDTILAYQGTLDKYVGDEIMCFWGAPLPQEDHALLACKSALKQLQVLDQMNSEWPPEKRINIGIGINSGIMTVGNMGSLGRMNYTLMGDNVNLGARLEGTNKEYATRVIISEHTYGLVRDKIIARELDNIRVKGKNKPVVIYELIDVPEGLDPGSVVSGRS</sequence>
<dbReference type="InterPro" id="IPR007890">
    <property type="entry name" value="CHASE2"/>
</dbReference>
<feature type="transmembrane region" description="Helical" evidence="1">
    <location>
        <begin position="550"/>
        <end position="573"/>
    </location>
</feature>
<evidence type="ECO:0000259" key="2">
    <source>
        <dbReference type="PROSITE" id="PS50125"/>
    </source>
</evidence>
<dbReference type="GO" id="GO:0006171">
    <property type="term" value="P:cAMP biosynthetic process"/>
    <property type="evidence" value="ECO:0007669"/>
    <property type="project" value="TreeGrafter"/>
</dbReference>
<dbReference type="GO" id="GO:0035556">
    <property type="term" value="P:intracellular signal transduction"/>
    <property type="evidence" value="ECO:0007669"/>
    <property type="project" value="InterPro"/>
</dbReference>
<dbReference type="Pfam" id="PF00211">
    <property type="entry name" value="Guanylate_cyc"/>
    <property type="match status" value="1"/>
</dbReference>
<dbReference type="EMBL" id="FTMS01000002">
    <property type="protein sequence ID" value="SIP99969.1"/>
    <property type="molecule type" value="Genomic_DNA"/>
</dbReference>
<dbReference type="SMART" id="SM01080">
    <property type="entry name" value="CHASE2"/>
    <property type="match status" value="1"/>
</dbReference>
<feature type="transmembrane region" description="Helical" evidence="1">
    <location>
        <begin position="523"/>
        <end position="544"/>
    </location>
</feature>
<dbReference type="InterPro" id="IPR001054">
    <property type="entry name" value="A/G_cyclase"/>
</dbReference>
<feature type="transmembrane region" description="Helical" evidence="1">
    <location>
        <begin position="493"/>
        <end position="516"/>
    </location>
</feature>
<keyword evidence="1" id="KW-0472">Membrane</keyword>
<gene>
    <name evidence="3" type="ORF">SAMN05920897_102154</name>
</gene>
<accession>A0A1N6P6P8</accession>
<dbReference type="AlphaFoldDB" id="A0A1N6P6P8"/>
<dbReference type="PANTHER" id="PTHR43081:SF1">
    <property type="entry name" value="ADENYLATE CYCLASE, TERMINAL-DIFFERENTIATION SPECIFIC"/>
    <property type="match status" value="1"/>
</dbReference>
<dbReference type="SUPFAM" id="SSF55073">
    <property type="entry name" value="Nucleotide cyclase"/>
    <property type="match status" value="1"/>
</dbReference>
<dbReference type="PANTHER" id="PTHR43081">
    <property type="entry name" value="ADENYLATE CYCLASE, TERMINAL-DIFFERENTIATION SPECIFIC-RELATED"/>
    <property type="match status" value="1"/>
</dbReference>
<dbReference type="OrthoDB" id="9806704at2"/>
<dbReference type="SMART" id="SM00044">
    <property type="entry name" value="CYCc"/>
    <property type="match status" value="1"/>
</dbReference>
<feature type="transmembrane region" description="Helical" evidence="1">
    <location>
        <begin position="12"/>
        <end position="31"/>
    </location>
</feature>
<keyword evidence="1" id="KW-1133">Transmembrane helix</keyword>